<accession>A0A941EM69</accession>
<keyword evidence="3" id="KW-0804">Transcription</keyword>
<dbReference type="InterPro" id="IPR000524">
    <property type="entry name" value="Tscrpt_reg_HTH_GntR"/>
</dbReference>
<dbReference type="Pfam" id="PF00392">
    <property type="entry name" value="GntR"/>
    <property type="match status" value="1"/>
</dbReference>
<dbReference type="RefSeq" id="WP_212527616.1">
    <property type="nucleotide sequence ID" value="NZ_JAGSOG010000022.1"/>
</dbReference>
<dbReference type="InterPro" id="IPR008920">
    <property type="entry name" value="TF_FadR/GntR_C"/>
</dbReference>
<evidence type="ECO:0000256" key="3">
    <source>
        <dbReference type="ARBA" id="ARBA00023163"/>
    </source>
</evidence>
<dbReference type="PRINTS" id="PR00035">
    <property type="entry name" value="HTHGNTR"/>
</dbReference>
<gene>
    <name evidence="6" type="ORF">KDL01_07445</name>
</gene>
<evidence type="ECO:0000256" key="4">
    <source>
        <dbReference type="SAM" id="MobiDB-lite"/>
    </source>
</evidence>
<dbReference type="GO" id="GO:0003700">
    <property type="term" value="F:DNA-binding transcription factor activity"/>
    <property type="evidence" value="ECO:0007669"/>
    <property type="project" value="InterPro"/>
</dbReference>
<dbReference type="CDD" id="cd07377">
    <property type="entry name" value="WHTH_GntR"/>
    <property type="match status" value="1"/>
</dbReference>
<dbReference type="Gene3D" id="1.10.10.10">
    <property type="entry name" value="Winged helix-like DNA-binding domain superfamily/Winged helix DNA-binding domain"/>
    <property type="match status" value="1"/>
</dbReference>
<dbReference type="InterPro" id="IPR036390">
    <property type="entry name" value="WH_DNA-bd_sf"/>
</dbReference>
<reference evidence="6" key="1">
    <citation type="submission" date="2021-04" db="EMBL/GenBank/DDBJ databases">
        <title>Genome based classification of Actinospica acidithermotolerans sp. nov., an actinobacterium isolated from an Indonesian hot spring.</title>
        <authorList>
            <person name="Kusuma A.B."/>
            <person name="Putra K.E."/>
            <person name="Nafisah S."/>
            <person name="Loh J."/>
            <person name="Nouioui I."/>
            <person name="Goodfellow M."/>
        </authorList>
    </citation>
    <scope>NUCLEOTIDE SEQUENCE</scope>
    <source>
        <strain evidence="6">CSCA 57</strain>
    </source>
</reference>
<dbReference type="AlphaFoldDB" id="A0A941EM69"/>
<dbReference type="InterPro" id="IPR011711">
    <property type="entry name" value="GntR_C"/>
</dbReference>
<feature type="domain" description="HTH gntR-type" evidence="5">
    <location>
        <begin position="40"/>
        <end position="110"/>
    </location>
</feature>
<evidence type="ECO:0000256" key="2">
    <source>
        <dbReference type="ARBA" id="ARBA00023125"/>
    </source>
</evidence>
<dbReference type="GO" id="GO:0003677">
    <property type="term" value="F:DNA binding"/>
    <property type="evidence" value="ECO:0007669"/>
    <property type="project" value="UniProtKB-KW"/>
</dbReference>
<dbReference type="EMBL" id="JAGSOG010000022">
    <property type="protein sequence ID" value="MBR7833092.1"/>
    <property type="molecule type" value="Genomic_DNA"/>
</dbReference>
<dbReference type="Proteomes" id="UP000675781">
    <property type="component" value="Unassembled WGS sequence"/>
</dbReference>
<evidence type="ECO:0000313" key="6">
    <source>
        <dbReference type="EMBL" id="MBR7833092.1"/>
    </source>
</evidence>
<dbReference type="PANTHER" id="PTHR43537">
    <property type="entry name" value="TRANSCRIPTIONAL REGULATOR, GNTR FAMILY"/>
    <property type="match status" value="1"/>
</dbReference>
<name>A0A941EM69_9ACTN</name>
<proteinExistence type="predicted"/>
<dbReference type="SMART" id="SM00895">
    <property type="entry name" value="FCD"/>
    <property type="match status" value="1"/>
</dbReference>
<comment type="caution">
    <text evidence="6">The sequence shown here is derived from an EMBL/GenBank/DDBJ whole genome shotgun (WGS) entry which is preliminary data.</text>
</comment>
<sequence length="263" mass="27792">MRSAAEGSVEAVDAVRTEPSAAQQSQQSPQSSLFAPVRTGNAFEETVERILRAVKLGAVGCGERLPPERELAGMLGVSRDTLREAIRALAAEGVVESRRGRSGGAYVLRVPASAAPGGFRDLVEGLPGGLQDVLVFRRTVETGAAEAAAGRALDAAERRLLTQRREAAEQADAAGYRIADTRFHLALAEASGSPLLATAVADARLRINTLLDAIPMLEVNLAHSAEQHRRICEAVLGGDPEAARRTMAEHLDGTASLLEGFLR</sequence>
<feature type="region of interest" description="Disordered" evidence="4">
    <location>
        <begin position="1"/>
        <end position="36"/>
    </location>
</feature>
<evidence type="ECO:0000313" key="7">
    <source>
        <dbReference type="Proteomes" id="UP000675781"/>
    </source>
</evidence>
<evidence type="ECO:0000259" key="5">
    <source>
        <dbReference type="PROSITE" id="PS50949"/>
    </source>
</evidence>
<dbReference type="PANTHER" id="PTHR43537:SF24">
    <property type="entry name" value="GLUCONATE OPERON TRANSCRIPTIONAL REPRESSOR"/>
    <property type="match status" value="1"/>
</dbReference>
<keyword evidence="2" id="KW-0238">DNA-binding</keyword>
<dbReference type="Gene3D" id="1.20.120.530">
    <property type="entry name" value="GntR ligand-binding domain-like"/>
    <property type="match status" value="1"/>
</dbReference>
<dbReference type="SMART" id="SM00345">
    <property type="entry name" value="HTH_GNTR"/>
    <property type="match status" value="1"/>
</dbReference>
<organism evidence="6 7">
    <name type="scientific">Actinospica durhamensis</name>
    <dbReference type="NCBI Taxonomy" id="1508375"/>
    <lineage>
        <taxon>Bacteria</taxon>
        <taxon>Bacillati</taxon>
        <taxon>Actinomycetota</taxon>
        <taxon>Actinomycetes</taxon>
        <taxon>Catenulisporales</taxon>
        <taxon>Actinospicaceae</taxon>
        <taxon>Actinospica</taxon>
    </lineage>
</organism>
<dbReference type="SUPFAM" id="SSF46785">
    <property type="entry name" value="Winged helix' DNA-binding domain"/>
    <property type="match status" value="1"/>
</dbReference>
<keyword evidence="1" id="KW-0805">Transcription regulation</keyword>
<feature type="compositionally biased region" description="Low complexity" evidence="4">
    <location>
        <begin position="19"/>
        <end position="32"/>
    </location>
</feature>
<evidence type="ECO:0000256" key="1">
    <source>
        <dbReference type="ARBA" id="ARBA00023015"/>
    </source>
</evidence>
<dbReference type="SUPFAM" id="SSF48008">
    <property type="entry name" value="GntR ligand-binding domain-like"/>
    <property type="match status" value="1"/>
</dbReference>
<keyword evidence="7" id="KW-1185">Reference proteome</keyword>
<dbReference type="Pfam" id="PF07729">
    <property type="entry name" value="FCD"/>
    <property type="match status" value="1"/>
</dbReference>
<dbReference type="PROSITE" id="PS50949">
    <property type="entry name" value="HTH_GNTR"/>
    <property type="match status" value="1"/>
</dbReference>
<protein>
    <submittedName>
        <fullName evidence="6">FadR family transcriptional regulator</fullName>
    </submittedName>
</protein>
<dbReference type="InterPro" id="IPR036388">
    <property type="entry name" value="WH-like_DNA-bd_sf"/>
</dbReference>